<accession>A0A396ZA81</accession>
<organism evidence="1 2">
    <name type="scientific">Leptospira stimsonii</name>
    <dbReference type="NCBI Taxonomy" id="2202203"/>
    <lineage>
        <taxon>Bacteria</taxon>
        <taxon>Pseudomonadati</taxon>
        <taxon>Spirochaetota</taxon>
        <taxon>Spirochaetia</taxon>
        <taxon>Leptospirales</taxon>
        <taxon>Leptospiraceae</taxon>
        <taxon>Leptospira</taxon>
    </lineage>
</organism>
<gene>
    <name evidence="1" type="ORF">DLM75_03895</name>
</gene>
<proteinExistence type="predicted"/>
<dbReference type="Proteomes" id="UP000265798">
    <property type="component" value="Unassembled WGS sequence"/>
</dbReference>
<name>A0A396ZA81_9LEPT</name>
<dbReference type="AlphaFoldDB" id="A0A396ZA81"/>
<sequence>MRVFQGQKLIRIGMDSDLPLPPKFVEYLFRFPSFFSTVRILSLNYNLAIIFTLDQKMKAAP</sequence>
<protein>
    <submittedName>
        <fullName evidence="1">Uncharacterized protein</fullName>
    </submittedName>
</protein>
<dbReference type="EMBL" id="QHCT01000001">
    <property type="protein sequence ID" value="RHX92349.1"/>
    <property type="molecule type" value="Genomic_DNA"/>
</dbReference>
<evidence type="ECO:0000313" key="1">
    <source>
        <dbReference type="EMBL" id="RHX92349.1"/>
    </source>
</evidence>
<comment type="caution">
    <text evidence="1">The sequence shown here is derived from an EMBL/GenBank/DDBJ whole genome shotgun (WGS) entry which is preliminary data.</text>
</comment>
<reference evidence="2" key="1">
    <citation type="submission" date="2018-05" db="EMBL/GenBank/DDBJ databases">
        <title>Leptospira yasudae sp. nov. and Leptospira stimsonii sp. nov., two pathogenic species of the genus Leptospira isolated from environmental sources.</title>
        <authorList>
            <person name="Casanovas-Massana A."/>
            <person name="Hamond C."/>
            <person name="Santos L.A."/>
            <person name="Hacker K.P."/>
            <person name="Balassiano I."/>
            <person name="Medeiros M.A."/>
            <person name="Reis M.G."/>
            <person name="Ko A.I."/>
            <person name="Wunder E.A."/>
        </authorList>
    </citation>
    <scope>NUCLEOTIDE SEQUENCE [LARGE SCALE GENOMIC DNA]</scope>
    <source>
        <strain evidence="2">Yale</strain>
    </source>
</reference>
<evidence type="ECO:0000313" key="2">
    <source>
        <dbReference type="Proteomes" id="UP000265798"/>
    </source>
</evidence>